<evidence type="ECO:0000256" key="7">
    <source>
        <dbReference type="ARBA" id="ARBA00023163"/>
    </source>
</evidence>
<evidence type="ECO:0000256" key="8">
    <source>
        <dbReference type="ARBA" id="ARBA00023170"/>
    </source>
</evidence>
<keyword evidence="2 10" id="KW-0479">Metal-binding</keyword>
<sequence>MQGCLVPPYVLARMSEDNTSPLRWSPPTSAALVAAALAPPALRPWLPDPPTKKMNHLGLVCVVCGDTSSGKHYGILACNGCSGFFKRSVRRKLIYRCQAGTGRCVVDKAHRNQCQACRLKKCLTMGMNKDAVQNERQPRNTATIRPETLRDMDQERALREAAVAVGVFGPPVSLAMALSPARYPLLSPHYAPLPPPQPTQPPQPDSSHDHNDGSHAHSDSDDDSIDVTNEEDSTSYSPPAVSSYSQSCIPYGPLGMESAAETAARLLFMAVKWAKNLPSFASLAFRDQVILLEEAWSELFLLNAIQWCAPLDAACVALFGTEQTDQDNGGSVVLRRLRSVVARYRSVLVDPAEFACMKAIALFKCETRGLKDSLQIENLQDQAQVMLMTHARTAHGAAPARFGRLLLLLPLLRIVTPQQLEREFFSKTIGQTPMEKVLADMYKN</sequence>
<feature type="region of interest" description="Disordered" evidence="11">
    <location>
        <begin position="188"/>
        <end position="243"/>
    </location>
</feature>
<evidence type="ECO:0000256" key="10">
    <source>
        <dbReference type="RuleBase" id="RU004334"/>
    </source>
</evidence>
<name>A0ABM3LPT3_BICAN</name>
<evidence type="ECO:0000256" key="4">
    <source>
        <dbReference type="ARBA" id="ARBA00022833"/>
    </source>
</evidence>
<dbReference type="SMART" id="SM00399">
    <property type="entry name" value="ZnF_C4"/>
    <property type="match status" value="1"/>
</dbReference>
<dbReference type="Gene3D" id="3.30.50.10">
    <property type="entry name" value="Erythroid Transcription Factor GATA-1, subunit A"/>
    <property type="match status" value="1"/>
</dbReference>
<dbReference type="GeneID" id="112043779"/>
<dbReference type="PRINTS" id="PR00047">
    <property type="entry name" value="STROIDFINGER"/>
</dbReference>
<proteinExistence type="inferred from homology"/>
<evidence type="ECO:0000256" key="6">
    <source>
        <dbReference type="ARBA" id="ARBA00023125"/>
    </source>
</evidence>
<keyword evidence="7 10" id="KW-0804">Transcription</keyword>
<dbReference type="PANTHER" id="PTHR24083">
    <property type="entry name" value="NUCLEAR HORMONE RECEPTOR"/>
    <property type="match status" value="1"/>
</dbReference>
<dbReference type="Gene3D" id="1.10.565.10">
    <property type="entry name" value="Retinoid X Receptor"/>
    <property type="match status" value="1"/>
</dbReference>
<dbReference type="SUPFAM" id="SSF48508">
    <property type="entry name" value="Nuclear receptor ligand-binding domain"/>
    <property type="match status" value="1"/>
</dbReference>
<dbReference type="InterPro" id="IPR000536">
    <property type="entry name" value="Nucl_hrmn_rcpt_lig-bd"/>
</dbReference>
<evidence type="ECO:0000256" key="1">
    <source>
        <dbReference type="ARBA" id="ARBA00004123"/>
    </source>
</evidence>
<feature type="domain" description="Nuclear receptor" evidence="12">
    <location>
        <begin position="58"/>
        <end position="134"/>
    </location>
</feature>
<evidence type="ECO:0000313" key="15">
    <source>
        <dbReference type="RefSeq" id="XP_052741080.1"/>
    </source>
</evidence>
<dbReference type="InterPro" id="IPR013088">
    <property type="entry name" value="Znf_NHR/GATA"/>
</dbReference>
<accession>A0ABM3LPT3</accession>
<dbReference type="SMART" id="SM00430">
    <property type="entry name" value="HOLI"/>
    <property type="match status" value="1"/>
</dbReference>
<feature type="compositionally biased region" description="Acidic residues" evidence="11">
    <location>
        <begin position="220"/>
        <end position="233"/>
    </location>
</feature>
<dbReference type="SUPFAM" id="SSF57716">
    <property type="entry name" value="Glucocorticoid receptor-like (DNA-binding domain)"/>
    <property type="match status" value="1"/>
</dbReference>
<evidence type="ECO:0000313" key="14">
    <source>
        <dbReference type="Proteomes" id="UP001652582"/>
    </source>
</evidence>
<feature type="compositionally biased region" description="Pro residues" evidence="11">
    <location>
        <begin position="191"/>
        <end position="204"/>
    </location>
</feature>
<keyword evidence="9 10" id="KW-0539">Nucleus</keyword>
<comment type="subcellular location">
    <subcellularLocation>
        <location evidence="1 10">Nucleus</location>
    </subcellularLocation>
</comment>
<feature type="compositionally biased region" description="Polar residues" evidence="11">
    <location>
        <begin position="234"/>
        <end position="243"/>
    </location>
</feature>
<dbReference type="Pfam" id="PF00105">
    <property type="entry name" value="zf-C4"/>
    <property type="match status" value="1"/>
</dbReference>
<comment type="similarity">
    <text evidence="10">Belongs to the nuclear hormone receptor family.</text>
</comment>
<keyword evidence="8 10" id="KW-0675">Receptor</keyword>
<feature type="compositionally biased region" description="Basic and acidic residues" evidence="11">
    <location>
        <begin position="206"/>
        <end position="219"/>
    </location>
</feature>
<evidence type="ECO:0000256" key="2">
    <source>
        <dbReference type="ARBA" id="ARBA00022723"/>
    </source>
</evidence>
<keyword evidence="5 10" id="KW-0805">Transcription regulation</keyword>
<dbReference type="InterPro" id="IPR035500">
    <property type="entry name" value="NHR-like_dom_sf"/>
</dbReference>
<gene>
    <name evidence="15" type="primary">LOC112043779</name>
</gene>
<organism evidence="14 15">
    <name type="scientific">Bicyclus anynana</name>
    <name type="common">Squinting bush brown butterfly</name>
    <dbReference type="NCBI Taxonomy" id="110368"/>
    <lineage>
        <taxon>Eukaryota</taxon>
        <taxon>Metazoa</taxon>
        <taxon>Ecdysozoa</taxon>
        <taxon>Arthropoda</taxon>
        <taxon>Hexapoda</taxon>
        <taxon>Insecta</taxon>
        <taxon>Pterygota</taxon>
        <taxon>Neoptera</taxon>
        <taxon>Endopterygota</taxon>
        <taxon>Lepidoptera</taxon>
        <taxon>Glossata</taxon>
        <taxon>Ditrysia</taxon>
        <taxon>Papilionoidea</taxon>
        <taxon>Nymphalidae</taxon>
        <taxon>Satyrinae</taxon>
        <taxon>Satyrini</taxon>
        <taxon>Mycalesina</taxon>
        <taxon>Bicyclus</taxon>
    </lineage>
</organism>
<keyword evidence="14" id="KW-1185">Reference proteome</keyword>
<dbReference type="PROSITE" id="PS00031">
    <property type="entry name" value="NUCLEAR_REC_DBD_1"/>
    <property type="match status" value="1"/>
</dbReference>
<reference evidence="15" key="2">
    <citation type="submission" date="2025-08" db="UniProtKB">
        <authorList>
            <consortium name="RefSeq"/>
        </authorList>
    </citation>
    <scope>IDENTIFICATION</scope>
</reference>
<dbReference type="InterPro" id="IPR001723">
    <property type="entry name" value="Nuclear_hrmn_rcpt"/>
</dbReference>
<dbReference type="RefSeq" id="XP_052741080.1">
    <property type="nucleotide sequence ID" value="XM_052885120.1"/>
</dbReference>
<protein>
    <submittedName>
        <fullName evidence="15">Photoreceptor-specific nuclear receptor</fullName>
    </submittedName>
</protein>
<evidence type="ECO:0000256" key="3">
    <source>
        <dbReference type="ARBA" id="ARBA00022771"/>
    </source>
</evidence>
<evidence type="ECO:0000256" key="9">
    <source>
        <dbReference type="ARBA" id="ARBA00023242"/>
    </source>
</evidence>
<dbReference type="PROSITE" id="PS51843">
    <property type="entry name" value="NR_LBD"/>
    <property type="match status" value="1"/>
</dbReference>
<reference evidence="14" key="1">
    <citation type="submission" date="2025-05" db="UniProtKB">
        <authorList>
            <consortium name="RefSeq"/>
        </authorList>
    </citation>
    <scope>NUCLEOTIDE SEQUENCE [LARGE SCALE GENOMIC DNA]</scope>
</reference>
<dbReference type="PROSITE" id="PS51030">
    <property type="entry name" value="NUCLEAR_REC_DBD_2"/>
    <property type="match status" value="1"/>
</dbReference>
<evidence type="ECO:0000256" key="11">
    <source>
        <dbReference type="SAM" id="MobiDB-lite"/>
    </source>
</evidence>
<keyword evidence="6 10" id="KW-0238">DNA-binding</keyword>
<evidence type="ECO:0000259" key="12">
    <source>
        <dbReference type="PROSITE" id="PS51030"/>
    </source>
</evidence>
<keyword evidence="4 10" id="KW-0862">Zinc</keyword>
<evidence type="ECO:0000259" key="13">
    <source>
        <dbReference type="PROSITE" id="PS51843"/>
    </source>
</evidence>
<evidence type="ECO:0000256" key="5">
    <source>
        <dbReference type="ARBA" id="ARBA00023015"/>
    </source>
</evidence>
<keyword evidence="3 10" id="KW-0863">Zinc-finger</keyword>
<dbReference type="CDD" id="cd06970">
    <property type="entry name" value="NR_DBD_PNR"/>
    <property type="match status" value="1"/>
</dbReference>
<dbReference type="PRINTS" id="PR00398">
    <property type="entry name" value="STRDHORMONER"/>
</dbReference>
<dbReference type="Pfam" id="PF00104">
    <property type="entry name" value="Hormone_recep"/>
    <property type="match status" value="1"/>
</dbReference>
<dbReference type="InterPro" id="IPR050274">
    <property type="entry name" value="Nuclear_hormone_rcpt_NR2"/>
</dbReference>
<dbReference type="Proteomes" id="UP001652582">
    <property type="component" value="Chromosome 2"/>
</dbReference>
<dbReference type="InterPro" id="IPR001628">
    <property type="entry name" value="Znf_hrmn_rcpt"/>
</dbReference>
<feature type="domain" description="NR LBD" evidence="13">
    <location>
        <begin position="219"/>
        <end position="444"/>
    </location>
</feature>